<dbReference type="EMBL" id="JAUJDW010000049">
    <property type="protein sequence ID" value="KAK0647427.1"/>
    <property type="molecule type" value="Genomic_DNA"/>
</dbReference>
<evidence type="ECO:0000256" key="2">
    <source>
        <dbReference type="ARBA" id="ARBA00010741"/>
    </source>
</evidence>
<organism evidence="10 11">
    <name type="scientific">Lasiodiplodia hormozganensis</name>
    <dbReference type="NCBI Taxonomy" id="869390"/>
    <lineage>
        <taxon>Eukaryota</taxon>
        <taxon>Fungi</taxon>
        <taxon>Dikarya</taxon>
        <taxon>Ascomycota</taxon>
        <taxon>Pezizomycotina</taxon>
        <taxon>Dothideomycetes</taxon>
        <taxon>Dothideomycetes incertae sedis</taxon>
        <taxon>Botryosphaeriales</taxon>
        <taxon>Botryosphaeriaceae</taxon>
        <taxon>Lasiodiplodia</taxon>
    </lineage>
</organism>
<feature type="region of interest" description="Disordered" evidence="9">
    <location>
        <begin position="198"/>
        <end position="225"/>
    </location>
</feature>
<dbReference type="Proteomes" id="UP001175001">
    <property type="component" value="Unassembled WGS sequence"/>
</dbReference>
<keyword evidence="11" id="KW-1185">Reference proteome</keyword>
<dbReference type="GO" id="GO:1990904">
    <property type="term" value="C:ribonucleoprotein complex"/>
    <property type="evidence" value="ECO:0007669"/>
    <property type="project" value="UniProtKB-KW"/>
</dbReference>
<comment type="subcellular location">
    <subcellularLocation>
        <location evidence="1">Mitochondrion</location>
    </subcellularLocation>
</comment>
<evidence type="ECO:0000256" key="5">
    <source>
        <dbReference type="ARBA" id="ARBA00023128"/>
    </source>
</evidence>
<evidence type="ECO:0000256" key="8">
    <source>
        <dbReference type="ARBA" id="ARBA00035185"/>
    </source>
</evidence>
<reference evidence="10" key="1">
    <citation type="submission" date="2023-06" db="EMBL/GenBank/DDBJ databases">
        <title>Multi-omics analyses reveal the molecular pathogenesis toolkit of Lasiodiplodia hormozganensis, a cross-kingdom pathogen.</title>
        <authorList>
            <person name="Felix C."/>
            <person name="Meneses R."/>
            <person name="Goncalves M.F.M."/>
            <person name="Tilleman L."/>
            <person name="Duarte A.S."/>
            <person name="Jorrin-Novo J.V."/>
            <person name="Van De Peer Y."/>
            <person name="Deforce D."/>
            <person name="Van Nieuwerburgh F."/>
            <person name="Esteves A.C."/>
            <person name="Alves A."/>
        </authorList>
    </citation>
    <scope>NUCLEOTIDE SEQUENCE</scope>
    <source>
        <strain evidence="10">CBS 339.90</strain>
    </source>
</reference>
<evidence type="ECO:0000256" key="4">
    <source>
        <dbReference type="ARBA" id="ARBA00023015"/>
    </source>
</evidence>
<name>A0AA39Y9L7_9PEZI</name>
<dbReference type="GO" id="GO:0000150">
    <property type="term" value="F:DNA strand exchange activity"/>
    <property type="evidence" value="ECO:0007669"/>
    <property type="project" value="InterPro"/>
</dbReference>
<evidence type="ECO:0000313" key="11">
    <source>
        <dbReference type="Proteomes" id="UP001175001"/>
    </source>
</evidence>
<comment type="similarity">
    <text evidence="2">Belongs to the mitochondrion-specific ribosomal protein mL67 family.</text>
</comment>
<evidence type="ECO:0000256" key="1">
    <source>
        <dbReference type="ARBA" id="ARBA00004173"/>
    </source>
</evidence>
<gene>
    <name evidence="10" type="ORF">DIS24_g7699</name>
</gene>
<dbReference type="GO" id="GO:0003735">
    <property type="term" value="F:structural constituent of ribosome"/>
    <property type="evidence" value="ECO:0007669"/>
    <property type="project" value="TreeGrafter"/>
</dbReference>
<dbReference type="GO" id="GO:0005840">
    <property type="term" value="C:ribosome"/>
    <property type="evidence" value="ECO:0007669"/>
    <property type="project" value="UniProtKB-KW"/>
</dbReference>
<sequence>MNLNKAARALSKGTVATPAAAEHGQHIFIYNNIRTNQTVYSLQRNLNNHDALSQLTFAGKKTVPAKLRKDIWRPLATVSFRNSAEGLVVYRNLREFRKLHEQNWDHTKEYPMLPPDAQKRLKESKAAPTKKERAKIIMDQKANSVADLAAVLQKHAAEFRTLFQHNEEALDRELNDVFAAAGRLKKINMTIKEKKEALGMKATSEEKDATPDEKEAAPAKEVTPEEREAILKELEELASEKKKLRGADEAAEAIKPIHTELTLSRMRDNGGMAKIQKEIDEARDTLRSKDEDITEGYRALLEQRVREWKIKIRKIHKAFLSMRLRLGRTAYDPKQEVEQILEQMREKADKKAGKTAGKKAVNEAANKPANKPRKKANDKIPEPTEAFRAAVRIKWADIRDASHAKQWPSTVKHSELGFIRHSAPSSALRRAVPFPEFPARYESVVATA</sequence>
<feature type="region of interest" description="Disordered" evidence="9">
    <location>
        <begin position="348"/>
        <end position="379"/>
    </location>
</feature>
<protein>
    <recommendedName>
        <fullName evidence="8">Large ribosomal subunit protein mL67</fullName>
    </recommendedName>
</protein>
<keyword evidence="6" id="KW-0804">Transcription</keyword>
<keyword evidence="5" id="KW-0496">Mitochondrion</keyword>
<dbReference type="AlphaFoldDB" id="A0AA39Y9L7"/>
<evidence type="ECO:0000256" key="9">
    <source>
        <dbReference type="SAM" id="MobiDB-lite"/>
    </source>
</evidence>
<dbReference type="PANTHER" id="PTHR28184:SF1">
    <property type="entry name" value="LARGE RIBOSOMAL SUBUNIT PROTEIN ML67"/>
    <property type="match status" value="1"/>
</dbReference>
<dbReference type="PANTHER" id="PTHR28184">
    <property type="entry name" value="MITOCHONDRIAL HOMOLOGOUS RECOMBINATION PROTEIN 1"/>
    <property type="match status" value="1"/>
</dbReference>
<dbReference type="Pfam" id="PF12829">
    <property type="entry name" value="Mhr1"/>
    <property type="match status" value="1"/>
</dbReference>
<evidence type="ECO:0000256" key="7">
    <source>
        <dbReference type="ARBA" id="ARBA00023274"/>
    </source>
</evidence>
<dbReference type="GO" id="GO:0005739">
    <property type="term" value="C:mitochondrion"/>
    <property type="evidence" value="ECO:0007669"/>
    <property type="project" value="UniProtKB-SubCell"/>
</dbReference>
<feature type="compositionally biased region" description="Low complexity" evidence="9">
    <location>
        <begin position="354"/>
        <end position="369"/>
    </location>
</feature>
<evidence type="ECO:0000256" key="6">
    <source>
        <dbReference type="ARBA" id="ARBA00023163"/>
    </source>
</evidence>
<accession>A0AA39Y9L7</accession>
<evidence type="ECO:0000256" key="3">
    <source>
        <dbReference type="ARBA" id="ARBA00022980"/>
    </source>
</evidence>
<keyword evidence="3" id="KW-0689">Ribosomal protein</keyword>
<keyword evidence="7" id="KW-0687">Ribonucleoprotein</keyword>
<evidence type="ECO:0000313" key="10">
    <source>
        <dbReference type="EMBL" id="KAK0647427.1"/>
    </source>
</evidence>
<proteinExistence type="inferred from homology"/>
<comment type="caution">
    <text evidence="10">The sequence shown here is derived from an EMBL/GenBank/DDBJ whole genome shotgun (WGS) entry which is preliminary data.</text>
</comment>
<dbReference type="GO" id="GO:0003697">
    <property type="term" value="F:single-stranded DNA binding"/>
    <property type="evidence" value="ECO:0007669"/>
    <property type="project" value="InterPro"/>
</dbReference>
<dbReference type="InterPro" id="IPR024629">
    <property type="entry name" value="Ribosomal_mL67"/>
</dbReference>
<keyword evidence="4" id="KW-0805">Transcription regulation</keyword>